<protein>
    <submittedName>
        <fullName evidence="1">Uncharacterized protein</fullName>
    </submittedName>
</protein>
<dbReference type="AlphaFoldDB" id="A0A0E9V042"/>
<accession>A0A0E9V042</accession>
<organism evidence="1">
    <name type="scientific">Anguilla anguilla</name>
    <name type="common">European freshwater eel</name>
    <name type="synonym">Muraena anguilla</name>
    <dbReference type="NCBI Taxonomy" id="7936"/>
    <lineage>
        <taxon>Eukaryota</taxon>
        <taxon>Metazoa</taxon>
        <taxon>Chordata</taxon>
        <taxon>Craniata</taxon>
        <taxon>Vertebrata</taxon>
        <taxon>Euteleostomi</taxon>
        <taxon>Actinopterygii</taxon>
        <taxon>Neopterygii</taxon>
        <taxon>Teleostei</taxon>
        <taxon>Anguilliformes</taxon>
        <taxon>Anguillidae</taxon>
        <taxon>Anguilla</taxon>
    </lineage>
</organism>
<name>A0A0E9V042_ANGAN</name>
<evidence type="ECO:0000313" key="1">
    <source>
        <dbReference type="EMBL" id="JAH70795.1"/>
    </source>
</evidence>
<reference evidence="1" key="2">
    <citation type="journal article" date="2015" name="Fish Shellfish Immunol.">
        <title>Early steps in the European eel (Anguilla anguilla)-Vibrio vulnificus interaction in the gills: Role of the RtxA13 toxin.</title>
        <authorList>
            <person name="Callol A."/>
            <person name="Pajuelo D."/>
            <person name="Ebbesson L."/>
            <person name="Teles M."/>
            <person name="MacKenzie S."/>
            <person name="Amaro C."/>
        </authorList>
    </citation>
    <scope>NUCLEOTIDE SEQUENCE</scope>
</reference>
<sequence length="37" mass="4165">MCKFQRQNTLKNHSVKLTADICLAVFYTVAAQTVFSS</sequence>
<dbReference type="EMBL" id="GBXM01037782">
    <property type="protein sequence ID" value="JAH70795.1"/>
    <property type="molecule type" value="Transcribed_RNA"/>
</dbReference>
<reference evidence="1" key="1">
    <citation type="submission" date="2014-11" db="EMBL/GenBank/DDBJ databases">
        <authorList>
            <person name="Amaro Gonzalez C."/>
        </authorList>
    </citation>
    <scope>NUCLEOTIDE SEQUENCE</scope>
</reference>
<proteinExistence type="predicted"/>